<evidence type="ECO:0000313" key="2">
    <source>
        <dbReference type="EMBL" id="MEQ2316719.1"/>
    </source>
</evidence>
<keyword evidence="1" id="KW-1133">Transmembrane helix</keyword>
<protein>
    <submittedName>
        <fullName evidence="2">Uncharacterized protein</fullName>
    </submittedName>
</protein>
<keyword evidence="1" id="KW-0472">Membrane</keyword>
<gene>
    <name evidence="2" type="ORF">AMECASPLE_035470</name>
</gene>
<dbReference type="Proteomes" id="UP001469553">
    <property type="component" value="Unassembled WGS sequence"/>
</dbReference>
<sequence>MPLRPESFQTDDINSCFYPGLGKQRPPTQTIQPAWVGVPRDPVYPEIHVFHHQESKNDLLLILDQLFLWEFQCLDPKDKKMVDLSGFLVLLKHLINRSIISKTPAVLSSYLVFLLINILQIMKLSIFLSHLTMIQSGFSGYRTFQKNLQITFAHFLLQHLKGTFCR</sequence>
<evidence type="ECO:0000256" key="1">
    <source>
        <dbReference type="SAM" id="Phobius"/>
    </source>
</evidence>
<name>A0ABV1ADT1_9TELE</name>
<comment type="caution">
    <text evidence="2">The sequence shown here is derived from an EMBL/GenBank/DDBJ whole genome shotgun (WGS) entry which is preliminary data.</text>
</comment>
<keyword evidence="3" id="KW-1185">Reference proteome</keyword>
<accession>A0ABV1ADT1</accession>
<organism evidence="2 3">
    <name type="scientific">Ameca splendens</name>
    <dbReference type="NCBI Taxonomy" id="208324"/>
    <lineage>
        <taxon>Eukaryota</taxon>
        <taxon>Metazoa</taxon>
        <taxon>Chordata</taxon>
        <taxon>Craniata</taxon>
        <taxon>Vertebrata</taxon>
        <taxon>Euteleostomi</taxon>
        <taxon>Actinopterygii</taxon>
        <taxon>Neopterygii</taxon>
        <taxon>Teleostei</taxon>
        <taxon>Neoteleostei</taxon>
        <taxon>Acanthomorphata</taxon>
        <taxon>Ovalentaria</taxon>
        <taxon>Atherinomorphae</taxon>
        <taxon>Cyprinodontiformes</taxon>
        <taxon>Goodeidae</taxon>
        <taxon>Ameca</taxon>
    </lineage>
</organism>
<feature type="transmembrane region" description="Helical" evidence="1">
    <location>
        <begin position="107"/>
        <end position="128"/>
    </location>
</feature>
<keyword evidence="1" id="KW-0812">Transmembrane</keyword>
<evidence type="ECO:0000313" key="3">
    <source>
        <dbReference type="Proteomes" id="UP001469553"/>
    </source>
</evidence>
<dbReference type="EMBL" id="JAHRIP010089920">
    <property type="protein sequence ID" value="MEQ2316719.1"/>
    <property type="molecule type" value="Genomic_DNA"/>
</dbReference>
<reference evidence="2 3" key="1">
    <citation type="submission" date="2021-06" db="EMBL/GenBank/DDBJ databases">
        <authorList>
            <person name="Palmer J.M."/>
        </authorList>
    </citation>
    <scope>NUCLEOTIDE SEQUENCE [LARGE SCALE GENOMIC DNA]</scope>
    <source>
        <strain evidence="2 3">AS_MEX2019</strain>
        <tissue evidence="2">Muscle</tissue>
    </source>
</reference>
<proteinExistence type="predicted"/>